<sequence length="198" mass="22664">MRKGKRSNSESERKRAGAREKVKETKGGGHEAPECPLGWQQVYLIEDAKTLSETQGKSKEKTRRDLRRGDLTHPQSHKRGREMGRKTLTGQEAERPYTSAVTQTRTGDREENTYRTRGGATLHIRSHTNEDERWGGKHLQDKRRSDLTHPQSHKRGREMGRKTLTGQEAGHPYRAAVTQTRRETGRKTLTGQEAERDN</sequence>
<dbReference type="AlphaFoldDB" id="A0AAV3ZBZ0"/>
<feature type="compositionally biased region" description="Basic and acidic residues" evidence="1">
    <location>
        <begin position="7"/>
        <end position="33"/>
    </location>
</feature>
<keyword evidence="3" id="KW-1185">Reference proteome</keyword>
<gene>
    <name evidence="2" type="ORF">PoB_001961500</name>
</gene>
<dbReference type="EMBL" id="BLXT01002311">
    <property type="protein sequence ID" value="GFN93109.1"/>
    <property type="molecule type" value="Genomic_DNA"/>
</dbReference>
<feature type="compositionally biased region" description="Basic and acidic residues" evidence="1">
    <location>
        <begin position="50"/>
        <end position="71"/>
    </location>
</feature>
<accession>A0AAV3ZBZ0</accession>
<proteinExistence type="predicted"/>
<reference evidence="2 3" key="1">
    <citation type="journal article" date="2021" name="Elife">
        <title>Chloroplast acquisition without the gene transfer in kleptoplastic sea slugs, Plakobranchus ocellatus.</title>
        <authorList>
            <person name="Maeda T."/>
            <person name="Takahashi S."/>
            <person name="Yoshida T."/>
            <person name="Shimamura S."/>
            <person name="Takaki Y."/>
            <person name="Nagai Y."/>
            <person name="Toyoda A."/>
            <person name="Suzuki Y."/>
            <person name="Arimoto A."/>
            <person name="Ishii H."/>
            <person name="Satoh N."/>
            <person name="Nishiyama T."/>
            <person name="Hasebe M."/>
            <person name="Maruyama T."/>
            <person name="Minagawa J."/>
            <person name="Obokata J."/>
            <person name="Shigenobu S."/>
        </authorList>
    </citation>
    <scope>NUCLEOTIDE SEQUENCE [LARGE SCALE GENOMIC DNA]</scope>
</reference>
<evidence type="ECO:0000313" key="3">
    <source>
        <dbReference type="Proteomes" id="UP000735302"/>
    </source>
</evidence>
<feature type="region of interest" description="Disordered" evidence="1">
    <location>
        <begin position="1"/>
        <end position="35"/>
    </location>
</feature>
<comment type="caution">
    <text evidence="2">The sequence shown here is derived from an EMBL/GenBank/DDBJ whole genome shotgun (WGS) entry which is preliminary data.</text>
</comment>
<organism evidence="2 3">
    <name type="scientific">Plakobranchus ocellatus</name>
    <dbReference type="NCBI Taxonomy" id="259542"/>
    <lineage>
        <taxon>Eukaryota</taxon>
        <taxon>Metazoa</taxon>
        <taxon>Spiralia</taxon>
        <taxon>Lophotrochozoa</taxon>
        <taxon>Mollusca</taxon>
        <taxon>Gastropoda</taxon>
        <taxon>Heterobranchia</taxon>
        <taxon>Euthyneura</taxon>
        <taxon>Panpulmonata</taxon>
        <taxon>Sacoglossa</taxon>
        <taxon>Placobranchoidea</taxon>
        <taxon>Plakobranchidae</taxon>
        <taxon>Plakobranchus</taxon>
    </lineage>
</organism>
<feature type="compositionally biased region" description="Basic and acidic residues" evidence="1">
    <location>
        <begin position="127"/>
        <end position="147"/>
    </location>
</feature>
<evidence type="ECO:0000256" key="1">
    <source>
        <dbReference type="SAM" id="MobiDB-lite"/>
    </source>
</evidence>
<dbReference type="Proteomes" id="UP000735302">
    <property type="component" value="Unassembled WGS sequence"/>
</dbReference>
<feature type="region of interest" description="Disordered" evidence="1">
    <location>
        <begin position="50"/>
        <end position="198"/>
    </location>
</feature>
<name>A0AAV3ZBZ0_9GAST</name>
<protein>
    <submittedName>
        <fullName evidence="2">Uncharacterized protein</fullName>
    </submittedName>
</protein>
<evidence type="ECO:0000313" key="2">
    <source>
        <dbReference type="EMBL" id="GFN93109.1"/>
    </source>
</evidence>